<dbReference type="EMBL" id="BMZS01000005">
    <property type="protein sequence ID" value="GHD51456.1"/>
    <property type="molecule type" value="Genomic_DNA"/>
</dbReference>
<dbReference type="RefSeq" id="WP_189990171.1">
    <property type="nucleotide sequence ID" value="NZ_BMZS01000005.1"/>
</dbReference>
<proteinExistence type="predicted"/>
<sequence length="55" mass="6018">MRHLPKFSDDYGPAADELTASAILSSDLDELIDAYGDDWSLADADEIELLQPVAH</sequence>
<evidence type="ECO:0000313" key="1">
    <source>
        <dbReference type="EMBL" id="GHD51456.1"/>
    </source>
</evidence>
<name>A0A918XT57_9PROT</name>
<dbReference type="Proteomes" id="UP000630353">
    <property type="component" value="Unassembled WGS sequence"/>
</dbReference>
<comment type="caution">
    <text evidence="1">The sequence shown here is derived from an EMBL/GenBank/DDBJ whole genome shotgun (WGS) entry which is preliminary data.</text>
</comment>
<evidence type="ECO:0000313" key="2">
    <source>
        <dbReference type="Proteomes" id="UP000630353"/>
    </source>
</evidence>
<protein>
    <submittedName>
        <fullName evidence="1">Uncharacterized protein</fullName>
    </submittedName>
</protein>
<keyword evidence="2" id="KW-1185">Reference proteome</keyword>
<dbReference type="AlphaFoldDB" id="A0A918XT57"/>
<reference evidence="1" key="1">
    <citation type="journal article" date="2014" name="Int. J. Syst. Evol. Microbiol.">
        <title>Complete genome sequence of Corynebacterium casei LMG S-19264T (=DSM 44701T), isolated from a smear-ripened cheese.</title>
        <authorList>
            <consortium name="US DOE Joint Genome Institute (JGI-PGF)"/>
            <person name="Walter F."/>
            <person name="Albersmeier A."/>
            <person name="Kalinowski J."/>
            <person name="Ruckert C."/>
        </authorList>
    </citation>
    <scope>NUCLEOTIDE SEQUENCE</scope>
    <source>
        <strain evidence="1">KCTC 42651</strain>
    </source>
</reference>
<reference evidence="1" key="2">
    <citation type="submission" date="2020-09" db="EMBL/GenBank/DDBJ databases">
        <authorList>
            <person name="Sun Q."/>
            <person name="Kim S."/>
        </authorList>
    </citation>
    <scope>NUCLEOTIDE SEQUENCE</scope>
    <source>
        <strain evidence="1">KCTC 42651</strain>
    </source>
</reference>
<gene>
    <name evidence="1" type="ORF">GCM10017083_25930</name>
</gene>
<organism evidence="1 2">
    <name type="scientific">Thalassobaculum fulvum</name>
    <dbReference type="NCBI Taxonomy" id="1633335"/>
    <lineage>
        <taxon>Bacteria</taxon>
        <taxon>Pseudomonadati</taxon>
        <taxon>Pseudomonadota</taxon>
        <taxon>Alphaproteobacteria</taxon>
        <taxon>Rhodospirillales</taxon>
        <taxon>Thalassobaculaceae</taxon>
        <taxon>Thalassobaculum</taxon>
    </lineage>
</organism>
<accession>A0A918XT57</accession>